<name>A0A939ISA3_9ALTE</name>
<accession>A0A939ISA3</accession>
<dbReference type="RefSeq" id="WP_206574624.1">
    <property type="nucleotide sequence ID" value="NZ_JAFKCV010000008.1"/>
</dbReference>
<evidence type="ECO:0000313" key="2">
    <source>
        <dbReference type="Proteomes" id="UP000664654"/>
    </source>
</evidence>
<keyword evidence="2" id="KW-1185">Reference proteome</keyword>
<protein>
    <submittedName>
        <fullName evidence="1">YdgA family protein</fullName>
    </submittedName>
</protein>
<dbReference type="Proteomes" id="UP000664654">
    <property type="component" value="Unassembled WGS sequence"/>
</dbReference>
<dbReference type="Pfam" id="PF06097">
    <property type="entry name" value="DUF945"/>
    <property type="match status" value="1"/>
</dbReference>
<sequence length="468" mass="50696">MKKGLLIGGAVAAVALLVTPKLIGLQVSQTLESKIAEFDALPGYSLSLTNLQSGWFTSQAQLAISLDLSASVPAEAVEAPPELSSVVDLSIQHGPVLRSGLGVLGQLAWTVKVAGEGLRDKLNWQDGVPFYQIDGVTSLNGHSRYADSIVAFTGQDEAVEFRFDGMQGQGNWTDGIFSYQATAPELAMLAEAVTLSTTGLSLQMNAEADMATPLSGGLYDSTANLVADSLVIENQQEGQRTELTGLAMHLQSKLDEASDTGNMQLEYKLASVQSEGFTGQDLQLALQFNNLSLDFIKAYQAFSKTALESTDPERYQAELVSFMQNNLLMLLSENPELNIASLSGTVTEGSFKGYLNSKLLDVTSLPQPLNDNRFWLNHLNAESELELDKGVALWLARQQVFSELQQNVPPEEWDEAQMQQVAEQQAPMLLANFVQQGLLMETPSGYKARFNLTDGQAVLNGNPMPLPI</sequence>
<dbReference type="InterPro" id="IPR010352">
    <property type="entry name" value="DUF945"/>
</dbReference>
<organism evidence="1 2">
    <name type="scientific">Bowmanella dokdonensis</name>
    <dbReference type="NCBI Taxonomy" id="751969"/>
    <lineage>
        <taxon>Bacteria</taxon>
        <taxon>Pseudomonadati</taxon>
        <taxon>Pseudomonadota</taxon>
        <taxon>Gammaproteobacteria</taxon>
        <taxon>Alteromonadales</taxon>
        <taxon>Alteromonadaceae</taxon>
        <taxon>Bowmanella</taxon>
    </lineage>
</organism>
<evidence type="ECO:0000313" key="1">
    <source>
        <dbReference type="EMBL" id="MBN7826517.1"/>
    </source>
</evidence>
<dbReference type="EMBL" id="JAFKCV010000008">
    <property type="protein sequence ID" value="MBN7826517.1"/>
    <property type="molecule type" value="Genomic_DNA"/>
</dbReference>
<proteinExistence type="predicted"/>
<gene>
    <name evidence="1" type="ORF">J0A66_14875</name>
</gene>
<comment type="caution">
    <text evidence="1">The sequence shown here is derived from an EMBL/GenBank/DDBJ whole genome shotgun (WGS) entry which is preliminary data.</text>
</comment>
<dbReference type="AlphaFoldDB" id="A0A939ISA3"/>
<reference evidence="1" key="1">
    <citation type="submission" date="2021-03" db="EMBL/GenBank/DDBJ databases">
        <title>novel species isolated from a fishpond in China.</title>
        <authorList>
            <person name="Lu H."/>
            <person name="Cai Z."/>
        </authorList>
    </citation>
    <scope>NUCLEOTIDE SEQUENCE</scope>
    <source>
        <strain evidence="1">JCM 30855</strain>
    </source>
</reference>